<keyword evidence="1" id="KW-0472">Membrane</keyword>
<evidence type="ECO:0000313" key="2">
    <source>
        <dbReference type="EMBL" id="MPC71915.1"/>
    </source>
</evidence>
<keyword evidence="3" id="KW-1185">Reference proteome</keyword>
<comment type="caution">
    <text evidence="2">The sequence shown here is derived from an EMBL/GenBank/DDBJ whole genome shotgun (WGS) entry which is preliminary data.</text>
</comment>
<dbReference type="AlphaFoldDB" id="A0A5B7HQE5"/>
<keyword evidence="1" id="KW-0812">Transmembrane</keyword>
<organism evidence="2 3">
    <name type="scientific">Portunus trituberculatus</name>
    <name type="common">Swimming crab</name>
    <name type="synonym">Neptunus trituberculatus</name>
    <dbReference type="NCBI Taxonomy" id="210409"/>
    <lineage>
        <taxon>Eukaryota</taxon>
        <taxon>Metazoa</taxon>
        <taxon>Ecdysozoa</taxon>
        <taxon>Arthropoda</taxon>
        <taxon>Crustacea</taxon>
        <taxon>Multicrustacea</taxon>
        <taxon>Malacostraca</taxon>
        <taxon>Eumalacostraca</taxon>
        <taxon>Eucarida</taxon>
        <taxon>Decapoda</taxon>
        <taxon>Pleocyemata</taxon>
        <taxon>Brachyura</taxon>
        <taxon>Eubrachyura</taxon>
        <taxon>Portunoidea</taxon>
        <taxon>Portunidae</taxon>
        <taxon>Portuninae</taxon>
        <taxon>Portunus</taxon>
    </lineage>
</organism>
<protein>
    <submittedName>
        <fullName evidence="2">Uncharacterized protein</fullName>
    </submittedName>
</protein>
<evidence type="ECO:0000313" key="3">
    <source>
        <dbReference type="Proteomes" id="UP000324222"/>
    </source>
</evidence>
<sequence length="70" mass="7952">MRLRIEGVKENNGYDAPLILHLQHCLIFVYTSIIIAINYYFSKLPSTYPAIAARPSPFNIPPIRVTPVHS</sequence>
<dbReference type="EMBL" id="VSRR010033766">
    <property type="protein sequence ID" value="MPC71915.1"/>
    <property type="molecule type" value="Genomic_DNA"/>
</dbReference>
<gene>
    <name evidence="2" type="ORF">E2C01_066207</name>
</gene>
<name>A0A5B7HQE5_PORTR</name>
<evidence type="ECO:0000256" key="1">
    <source>
        <dbReference type="SAM" id="Phobius"/>
    </source>
</evidence>
<proteinExistence type="predicted"/>
<reference evidence="2 3" key="1">
    <citation type="submission" date="2019-05" db="EMBL/GenBank/DDBJ databases">
        <title>Another draft genome of Portunus trituberculatus and its Hox gene families provides insights of decapod evolution.</title>
        <authorList>
            <person name="Jeong J.-H."/>
            <person name="Song I."/>
            <person name="Kim S."/>
            <person name="Choi T."/>
            <person name="Kim D."/>
            <person name="Ryu S."/>
            <person name="Kim W."/>
        </authorList>
    </citation>
    <scope>NUCLEOTIDE SEQUENCE [LARGE SCALE GENOMIC DNA]</scope>
    <source>
        <tissue evidence="2">Muscle</tissue>
    </source>
</reference>
<feature type="transmembrane region" description="Helical" evidence="1">
    <location>
        <begin position="20"/>
        <end position="41"/>
    </location>
</feature>
<keyword evidence="1" id="KW-1133">Transmembrane helix</keyword>
<accession>A0A5B7HQE5</accession>
<dbReference type="Proteomes" id="UP000324222">
    <property type="component" value="Unassembled WGS sequence"/>
</dbReference>